<comment type="subunit">
    <text evidence="2">Heterodimer of SbcC and SbcD.</text>
</comment>
<feature type="coiled-coil region" evidence="13">
    <location>
        <begin position="743"/>
        <end position="770"/>
    </location>
</feature>
<dbReference type="NCBIfam" id="NF041751">
    <property type="entry name" value="sbcc_Staph"/>
    <property type="match status" value="1"/>
</dbReference>
<dbReference type="GO" id="GO:0005524">
    <property type="term" value="F:ATP binding"/>
    <property type="evidence" value="ECO:0007669"/>
    <property type="project" value="UniProtKB-KW"/>
</dbReference>
<dbReference type="GO" id="GO:0004527">
    <property type="term" value="F:exonuclease activity"/>
    <property type="evidence" value="ECO:0007669"/>
    <property type="project" value="UniProtKB-KW"/>
</dbReference>
<evidence type="ECO:0000256" key="9">
    <source>
        <dbReference type="ARBA" id="ARBA00022839"/>
    </source>
</evidence>
<evidence type="ECO:0000313" key="16">
    <source>
        <dbReference type="Proteomes" id="UP000293637"/>
    </source>
</evidence>
<dbReference type="SUPFAM" id="SSF75712">
    <property type="entry name" value="Rad50 coiled-coil Zn hook"/>
    <property type="match status" value="1"/>
</dbReference>
<feature type="domain" description="Rad50/SbcC-type AAA" evidence="14">
    <location>
        <begin position="6"/>
        <end position="227"/>
    </location>
</feature>
<evidence type="ECO:0000256" key="4">
    <source>
        <dbReference type="ARBA" id="ARBA00022705"/>
    </source>
</evidence>
<evidence type="ECO:0000259" key="14">
    <source>
        <dbReference type="Pfam" id="PF13476"/>
    </source>
</evidence>
<evidence type="ECO:0000256" key="3">
    <source>
        <dbReference type="ARBA" id="ARBA00013368"/>
    </source>
</evidence>
<sequence>MKPLTLTLSNFGPFLNETIDFKQVFENQLFLISGKTGSGKTMIFDGIVYALFGVASTKSRTESDLRSHFAEAKEPMSVTFEFEINQRQFKIFRQGSYIKEGNKTKTPGKLTVYEFDGEVFDLRESKIHEGNLFIQQLLGVNAEQFRQLFILPQGEFKRFLVSSSSDKQSILRTLFNSLRFEQIQDILADEVKNEKQLIEQRYNKIAMVWEEIEDFEIEDLQALKQIESIQIQKLVDAITIFQKYGSEQLLATTKLKQAEKCQTEKLHKALVANNELEKQLNDLADYTQRFELLRQEQENIDKLKHKITQLNEIRTLNTLVQQRESQIAKLNDFNNAITSKGKDIESIQEQQKQLQEQMQILIKSEHAINQYKEYIDKCHIIYQKIESHRKAMAENDNVKKQLSETQQKIKQYNEKQTKLKKQKAENDIDYNKIVELTDELAHINKLIDKTKETLSNNQKFKELKNEYIEDKKQLKMIEKEFEHVSNHINKLTAKNLDLNDKESFINELQSALSIGEICPVCGNEIQSLEKHIDFENIKLQKHQLDTLEKEKLSLTEQKIKLETEMSHAQDKMKEIKVDEEPLDLESLQVQYNEKELEKASFKEKYAMTKQIETQINEYKKDIHQMELQYKDLSHQRNQNEQRIGEFISTTQTKDIDTFIQQFESYKKQIEIFENSKEQLTNEIITANQQKQLESNNLINIQNQKHIAENEYQSVDKDIQTEMRRYAIKDEKALFKILEDMHLKSDYEQQVEAYSKKYAALEHEIGRLKSLTHDKVLQDTKQLENSYQVQSKKLDKVIEQENTLKYQLKKNDQKFDVLYENINYLTKELKSQQEIFNLAEILSGKNSQKLTLETYVLIYYLERIIAQANLRLATMSGQRYHLQRRKSLSHGYSGLEIDVFDFHSNKSRHISSLSGGETFQASLALALGLSEVVQEESGGITLESMFIDEGFGTLDQETLDTALDTLVNLKSSGRMVGIISHVTELKQRIPLILEVTSKQFQSATQFKFN</sequence>
<dbReference type="Pfam" id="PF13476">
    <property type="entry name" value="AAA_23"/>
    <property type="match status" value="1"/>
</dbReference>
<keyword evidence="7" id="KW-0255">Endonuclease</keyword>
<evidence type="ECO:0000313" key="15">
    <source>
        <dbReference type="EMBL" id="TBW72115.1"/>
    </source>
</evidence>
<evidence type="ECO:0000256" key="11">
    <source>
        <dbReference type="ARBA" id="ARBA00023054"/>
    </source>
</evidence>
<dbReference type="GO" id="GO:0016887">
    <property type="term" value="F:ATP hydrolysis activity"/>
    <property type="evidence" value="ECO:0007669"/>
    <property type="project" value="InterPro"/>
</dbReference>
<dbReference type="GO" id="GO:0006310">
    <property type="term" value="P:DNA recombination"/>
    <property type="evidence" value="ECO:0007669"/>
    <property type="project" value="UniProtKB-KW"/>
</dbReference>
<dbReference type="GO" id="GO:0006302">
    <property type="term" value="P:double-strand break repair"/>
    <property type="evidence" value="ECO:0007669"/>
    <property type="project" value="InterPro"/>
</dbReference>
<name>A0A4Q9WA60_STALU</name>
<dbReference type="GO" id="GO:0004519">
    <property type="term" value="F:endonuclease activity"/>
    <property type="evidence" value="ECO:0007669"/>
    <property type="project" value="UniProtKB-KW"/>
</dbReference>
<feature type="coiled-coil region" evidence="13">
    <location>
        <begin position="337"/>
        <end position="364"/>
    </location>
</feature>
<reference evidence="15 16" key="1">
    <citation type="journal article" date="2019" name="Sci. Transl. Med.">
        <title>Quorum sensing between bacterial species on the skin protects against epidermal injury in atopic dermatitis.</title>
        <authorList>
            <person name="Williams M.R."/>
        </authorList>
    </citation>
    <scope>NUCLEOTIDE SEQUENCE [LARGE SCALE GENOMIC DNA]</scope>
    <source>
        <strain evidence="15 16">E7</strain>
    </source>
</reference>
<dbReference type="InterPro" id="IPR038729">
    <property type="entry name" value="Rad50/SbcC_AAA"/>
</dbReference>
<evidence type="ECO:0000256" key="1">
    <source>
        <dbReference type="ARBA" id="ARBA00006930"/>
    </source>
</evidence>
<evidence type="ECO:0000256" key="8">
    <source>
        <dbReference type="ARBA" id="ARBA00022801"/>
    </source>
</evidence>
<keyword evidence="4" id="KW-0235">DNA replication</keyword>
<evidence type="ECO:0000256" key="10">
    <source>
        <dbReference type="ARBA" id="ARBA00022840"/>
    </source>
</evidence>
<proteinExistence type="inferred from homology"/>
<protein>
    <recommendedName>
        <fullName evidence="3">Nuclease SbcCD subunit C</fullName>
    </recommendedName>
</protein>
<dbReference type="PANTHER" id="PTHR32114:SF2">
    <property type="entry name" value="ABC TRANSPORTER ABCH.3"/>
    <property type="match status" value="1"/>
</dbReference>
<evidence type="ECO:0000256" key="2">
    <source>
        <dbReference type="ARBA" id="ARBA00011322"/>
    </source>
</evidence>
<evidence type="ECO:0000256" key="7">
    <source>
        <dbReference type="ARBA" id="ARBA00022759"/>
    </source>
</evidence>
<dbReference type="InterPro" id="IPR053380">
    <property type="entry name" value="SbcCD_Nuclease_C"/>
</dbReference>
<dbReference type="Pfam" id="PF13558">
    <property type="entry name" value="SbcC_Walker_B"/>
    <property type="match status" value="1"/>
</dbReference>
<keyword evidence="11 13" id="KW-0175">Coiled coil</keyword>
<comment type="caution">
    <text evidence="15">The sequence shown here is derived from an EMBL/GenBank/DDBJ whole genome shotgun (WGS) entry which is preliminary data.</text>
</comment>
<feature type="coiled-coil region" evidence="13">
    <location>
        <begin position="525"/>
        <end position="696"/>
    </location>
</feature>
<accession>A0A4Q9WA60</accession>
<dbReference type="AlphaFoldDB" id="A0A4Q9WA60"/>
<dbReference type="Proteomes" id="UP000293637">
    <property type="component" value="Unassembled WGS sequence"/>
</dbReference>
<keyword evidence="10" id="KW-0067">ATP-binding</keyword>
<dbReference type="PANTHER" id="PTHR32114">
    <property type="entry name" value="ABC TRANSPORTER ABCH.3"/>
    <property type="match status" value="1"/>
</dbReference>
<organism evidence="15 16">
    <name type="scientific">Staphylococcus lugdunensis</name>
    <dbReference type="NCBI Taxonomy" id="28035"/>
    <lineage>
        <taxon>Bacteria</taxon>
        <taxon>Bacillati</taxon>
        <taxon>Bacillota</taxon>
        <taxon>Bacilli</taxon>
        <taxon>Bacillales</taxon>
        <taxon>Staphylococcaceae</taxon>
        <taxon>Staphylococcus</taxon>
    </lineage>
</organism>
<feature type="coiled-coil region" evidence="13">
    <location>
        <begin position="388"/>
        <end position="494"/>
    </location>
</feature>
<evidence type="ECO:0000256" key="13">
    <source>
        <dbReference type="SAM" id="Coils"/>
    </source>
</evidence>
<dbReference type="SUPFAM" id="SSF52540">
    <property type="entry name" value="P-loop containing nucleoside triphosphate hydrolases"/>
    <property type="match status" value="2"/>
</dbReference>
<evidence type="ECO:0000256" key="12">
    <source>
        <dbReference type="ARBA" id="ARBA00023172"/>
    </source>
</evidence>
<keyword evidence="8" id="KW-0378">Hydrolase</keyword>
<keyword evidence="9" id="KW-0269">Exonuclease</keyword>
<gene>
    <name evidence="15" type="ORF">EQ812_07490</name>
</gene>
<dbReference type="Gene3D" id="3.40.50.300">
    <property type="entry name" value="P-loop containing nucleotide triphosphate hydrolases"/>
    <property type="match status" value="2"/>
</dbReference>
<evidence type="ECO:0000256" key="6">
    <source>
        <dbReference type="ARBA" id="ARBA00022741"/>
    </source>
</evidence>
<comment type="similarity">
    <text evidence="1">Belongs to the SMC family. SbcC subfamily.</text>
</comment>
<dbReference type="RefSeq" id="WP_037540370.1">
    <property type="nucleotide sequence ID" value="NZ_AP021848.1"/>
</dbReference>
<keyword evidence="5" id="KW-0540">Nuclease</keyword>
<dbReference type="GO" id="GO:0006260">
    <property type="term" value="P:DNA replication"/>
    <property type="evidence" value="ECO:0007669"/>
    <property type="project" value="UniProtKB-KW"/>
</dbReference>
<dbReference type="GeneID" id="58089842"/>
<dbReference type="InterPro" id="IPR027417">
    <property type="entry name" value="P-loop_NTPase"/>
</dbReference>
<evidence type="ECO:0000256" key="5">
    <source>
        <dbReference type="ARBA" id="ARBA00022722"/>
    </source>
</evidence>
<keyword evidence="12" id="KW-0233">DNA recombination</keyword>
<dbReference type="EMBL" id="SCHB01000004">
    <property type="protein sequence ID" value="TBW72115.1"/>
    <property type="molecule type" value="Genomic_DNA"/>
</dbReference>
<keyword evidence="6" id="KW-0547">Nucleotide-binding</keyword>
<feature type="coiled-coil region" evidence="13">
    <location>
        <begin position="269"/>
        <end position="313"/>
    </location>
</feature>